<keyword evidence="6" id="KW-0732">Signal</keyword>
<feature type="compositionally biased region" description="Low complexity" evidence="13">
    <location>
        <begin position="1"/>
        <end position="19"/>
    </location>
</feature>
<dbReference type="CDD" id="cd00067">
    <property type="entry name" value="GAL4"/>
    <property type="match status" value="1"/>
</dbReference>
<dbReference type="Gene3D" id="2.102.20.10">
    <property type="entry name" value="Beta-galactosidase, domain 2"/>
    <property type="match status" value="1"/>
</dbReference>
<evidence type="ECO:0000256" key="8">
    <source>
        <dbReference type="ARBA" id="ARBA00022989"/>
    </source>
</evidence>
<keyword evidence="7" id="KW-0378">Hydrolase</keyword>
<dbReference type="SMART" id="SM01029">
    <property type="entry name" value="BetaGal_dom2"/>
    <property type="match status" value="1"/>
</dbReference>
<dbReference type="GO" id="GO:0004565">
    <property type="term" value="F:beta-galactosidase activity"/>
    <property type="evidence" value="ECO:0007669"/>
    <property type="project" value="UniProtKB-EC"/>
</dbReference>
<keyword evidence="9" id="KW-0472">Membrane</keyword>
<dbReference type="EC" id="3.2.1.23" evidence="4"/>
<dbReference type="OrthoDB" id="1657402at2759"/>
<keyword evidence="16" id="KW-1185">Reference proteome</keyword>
<organism evidence="15 16">
    <name type="scientific">Tilletiopsis washingtonensis</name>
    <dbReference type="NCBI Taxonomy" id="58919"/>
    <lineage>
        <taxon>Eukaryota</taxon>
        <taxon>Fungi</taxon>
        <taxon>Dikarya</taxon>
        <taxon>Basidiomycota</taxon>
        <taxon>Ustilaginomycotina</taxon>
        <taxon>Exobasidiomycetes</taxon>
        <taxon>Entylomatales</taxon>
        <taxon>Entylomatales incertae sedis</taxon>
        <taxon>Tilletiopsis</taxon>
    </lineage>
</organism>
<dbReference type="GO" id="GO:0008270">
    <property type="term" value="F:zinc ion binding"/>
    <property type="evidence" value="ECO:0007669"/>
    <property type="project" value="InterPro"/>
</dbReference>
<feature type="region of interest" description="Disordered" evidence="13">
    <location>
        <begin position="1929"/>
        <end position="1965"/>
    </location>
</feature>
<keyword evidence="10" id="KW-0325">Glycoprotein</keyword>
<feature type="region of interest" description="Disordered" evidence="13">
    <location>
        <begin position="1342"/>
        <end position="1361"/>
    </location>
</feature>
<dbReference type="SMART" id="SM00066">
    <property type="entry name" value="GAL4"/>
    <property type="match status" value="1"/>
</dbReference>
<comment type="similarity">
    <text evidence="3 12">Belongs to the glycosyl hydrolase 35 family.</text>
</comment>
<evidence type="ECO:0000256" key="11">
    <source>
        <dbReference type="ARBA" id="ARBA00023295"/>
    </source>
</evidence>
<dbReference type="Pfam" id="PF00172">
    <property type="entry name" value="Zn_clus"/>
    <property type="match status" value="1"/>
</dbReference>
<evidence type="ECO:0000256" key="10">
    <source>
        <dbReference type="ARBA" id="ARBA00023180"/>
    </source>
</evidence>
<dbReference type="Gene3D" id="3.20.20.80">
    <property type="entry name" value="Glycosidases"/>
    <property type="match status" value="1"/>
</dbReference>
<keyword evidence="8" id="KW-1133">Transmembrane helix</keyword>
<dbReference type="InterPro" id="IPR037110">
    <property type="entry name" value="Betagal_dom2_sf"/>
</dbReference>
<dbReference type="GO" id="GO:0000981">
    <property type="term" value="F:DNA-binding transcription factor activity, RNA polymerase II-specific"/>
    <property type="evidence" value="ECO:0007669"/>
    <property type="project" value="InterPro"/>
</dbReference>
<evidence type="ECO:0000256" key="12">
    <source>
        <dbReference type="RuleBase" id="RU003679"/>
    </source>
</evidence>
<dbReference type="InterPro" id="IPR025300">
    <property type="entry name" value="BetaGal_jelly_roll_dom"/>
</dbReference>
<feature type="compositionally biased region" description="Polar residues" evidence="13">
    <location>
        <begin position="1943"/>
        <end position="1954"/>
    </location>
</feature>
<dbReference type="Proteomes" id="UP000245946">
    <property type="component" value="Unassembled WGS sequence"/>
</dbReference>
<dbReference type="Pfam" id="PF13364">
    <property type="entry name" value="BetaGal_ABD2"/>
    <property type="match status" value="2"/>
</dbReference>
<dbReference type="PROSITE" id="PS50048">
    <property type="entry name" value="ZN2_CY6_FUNGAL_2"/>
    <property type="match status" value="1"/>
</dbReference>
<sequence>MSSTSASATPTPSPTLSSTVHRGSRSPPAAPPTLTITPPSAGGAGSGDLEEKTGGLDRPSNRRRSSSIVHVEKIQMSPVELLDQSAGFNANAEWVNYKGAWVIHVVLIVVGKILLDVVPGMEQDTSWTCVNLSYIALSYLMFHYVQGTPFESNAGAYDAYTLWEQIDHGAQYTPAKKWLTSVPIGLFLISTHYTRYNPWLFALNFVATVFVLLPKLPIPARHAYDLAPQQCRGLALRRPGEAWCDTTDSALRMQRWMACALYGLAGRPLLAATACVTSAAVLPLSSPLAARQATSAGPVSWNGKAFSINGEEVLLYGAEFHPWRLPVPSLWRDPLSKLKASGVNTISIYTHWGLIMPSPDAASVSLEAPANRLADFLQIAKELGLFVIVRPGPYINAETNNGGMPGWVQNLETQLRVNTSAFADAWKPYVKAVVDASVPYQYKADGSGGTVLAYQVENEFQQTPSMEAYFDEIISFYHANNVTVPTTFNALSGTSDYVNSTTLDIWGKDSYPQSFDCARPDTWSRVDNYTSYSTLRPSNPPTIPEFQGGSYDAWGGSTYDNCALLTNSSFVRVFEKGALSDGIKLKSNYMGFGGTNWGNLAYGGLVYTSYDYGAGISEKRIKREKLGEIGLVGSFVQSFPAFAAASVVLQGTNLGVLEQDGDVAVSHLANGDAAWYFVRQADSSSSATTTFRISVDAAGQQLTLPTNGKATLNGRDAVMMPIHFKLPSGTVLTYSTADVSFAGAVDSRDVVFLHGEAGQNYEFALESGWTLSSSDDGVTIRDNVVNWTPIASGALTVTATRSGSSDILFRLGDSFYARSLTFPSEANITSLDGILGRTDRIVVQGAYHVANASTSSGVLALFGQLNGTSSTLEIVAPSAVTSVTFNGAQATSSRSTDYGSIVAAFDGASSEAEAYEAPALTQWKVADSLPEIAADYVPDDIWKSANLTSTPNAWFGEATTKNVLFAGAYGFHSQGAVLWQARFSRNDSGSAPTRLAVRYIGGKFFASSTWLNGQLVGATDVPTDTQVANATFDLPADALKDGENVFTVLIDSTGLEEIGSIESAEGYEYPRENTKQPRGILGFDLLAGNATVDASLAWSVTGNRGGVDFPDKTRGPLNEGGLYGERQGWHLPGFDDSQWASGAPNASDAVAGAGVKFFRTSFDLALPAGHDIPLSIVYGGNASDATQVWRSMLFVNGWQYGKRFVQFGPQVNFPIPPGILNLNGTNTLAVSLWSPDAKGASIPALSIEKQGVFAGAVPYDLNNPTYQESGRTAARRREMRTGVTCARILAQGSRMRKSARPRRLADTSLCAAARQHWLRVQPAVQPRASVLHLALALPAPLQPAASRSESGERPTGGAMDPQQHDAELFAHQRALDAAAAVAAVAAQHQADEEQAAADAEEAEAHAAAAAARAAGSEAGHAGDGSPQTYDEQQALVQHGRSPHSGLEHQQTPEEFVVAAAAAAAAAARNDGGSGEHEHHAMLQQHDESLADTSRSRASGAGQSKRRKINTCLPCKRRKVRCDKVKPHCGQCKKYNIEEMECTWSVDVDPAFQPQPSLSTDMYDSSWYAPAANDNASASSSTQGGAWNGEVARLSDEYGRLAERNQRLEAALAHTLAQLAGGSSDLGSQADPLAAFEARSGAIGGAAHGQGSAEASGSNGDFSAHQMGQLGPEMRSSDEPDGQAGAASGLSGAELERGIAADALAMIARHHTGLQNGFLDFDALKTAADSRSEAGPSSRPRFPFSARLTETLLRDALHLLPRDEKLFGLLEAEKSLHLNGFSTGVSHRLIDLQLEALRSELEHWQQSGSDASLPTLDVTFLALLFFLAAAGVECTEPHTLMYNQIVRAEAEVEELTDTYRAMGQTLLSAVDFMEQANLNVLMCLATSRQHALMRSRFNEHATMAALTLRTCATLGLDRLGSAYDDQMRWLSSPPPSPPQGTVRARSTGQITTPFWSTPEPRAEAAT</sequence>
<dbReference type="InterPro" id="IPR036833">
    <property type="entry name" value="BetaGal_dom3_sf"/>
</dbReference>
<dbReference type="Pfam" id="PF04061">
    <property type="entry name" value="ORMDL"/>
    <property type="match status" value="1"/>
</dbReference>
<evidence type="ECO:0000256" key="9">
    <source>
        <dbReference type="ARBA" id="ARBA00023136"/>
    </source>
</evidence>
<evidence type="ECO:0000256" key="4">
    <source>
        <dbReference type="ARBA" id="ARBA00012756"/>
    </source>
</evidence>
<dbReference type="STRING" id="58919.A0A316ZBC7"/>
<evidence type="ECO:0000313" key="16">
    <source>
        <dbReference type="Proteomes" id="UP000245946"/>
    </source>
</evidence>
<dbReference type="SUPFAM" id="SSF51445">
    <property type="entry name" value="(Trans)glycosidases"/>
    <property type="match status" value="1"/>
</dbReference>
<evidence type="ECO:0000313" key="15">
    <source>
        <dbReference type="EMBL" id="PWN99147.1"/>
    </source>
</evidence>
<dbReference type="EMBL" id="KZ819289">
    <property type="protein sequence ID" value="PWN99147.1"/>
    <property type="molecule type" value="Genomic_DNA"/>
</dbReference>
<dbReference type="PANTHER" id="PTHR23421">
    <property type="entry name" value="BETA-GALACTOSIDASE RELATED"/>
    <property type="match status" value="1"/>
</dbReference>
<dbReference type="InterPro" id="IPR017853">
    <property type="entry name" value="GH"/>
</dbReference>
<dbReference type="InterPro" id="IPR031330">
    <property type="entry name" value="Gly_Hdrlase_35_cat"/>
</dbReference>
<evidence type="ECO:0000256" key="5">
    <source>
        <dbReference type="ARBA" id="ARBA00022692"/>
    </source>
</evidence>
<dbReference type="InterPro" id="IPR007203">
    <property type="entry name" value="ORMDL"/>
</dbReference>
<comment type="subcellular location">
    <subcellularLocation>
        <location evidence="2">Membrane</location>
        <topology evidence="2">Multi-pass membrane protein</topology>
    </subcellularLocation>
</comment>
<name>A0A316ZBC7_9BASI</name>
<evidence type="ECO:0000256" key="13">
    <source>
        <dbReference type="SAM" id="MobiDB-lite"/>
    </source>
</evidence>
<gene>
    <name evidence="15" type="ORF">FA09DRAFT_325061</name>
</gene>
<feature type="compositionally biased region" description="Low complexity" evidence="13">
    <location>
        <begin position="32"/>
        <end position="41"/>
    </location>
</feature>
<feature type="region of interest" description="Disordered" evidence="13">
    <location>
        <begin position="1391"/>
        <end position="1428"/>
    </location>
</feature>
<evidence type="ECO:0000256" key="3">
    <source>
        <dbReference type="ARBA" id="ARBA00009809"/>
    </source>
</evidence>
<dbReference type="InterPro" id="IPR008979">
    <property type="entry name" value="Galactose-bd-like_sf"/>
</dbReference>
<evidence type="ECO:0000256" key="6">
    <source>
        <dbReference type="ARBA" id="ARBA00022729"/>
    </source>
</evidence>
<dbReference type="GeneID" id="37268694"/>
<keyword evidence="5" id="KW-0812">Transmembrane</keyword>
<dbReference type="Pfam" id="PF01301">
    <property type="entry name" value="Glyco_hydro_35"/>
    <property type="match status" value="1"/>
</dbReference>
<feature type="region of interest" description="Disordered" evidence="13">
    <location>
        <begin position="1644"/>
        <end position="1689"/>
    </location>
</feature>
<protein>
    <recommendedName>
        <fullName evidence="4">beta-galactosidase</fullName>
        <ecNumber evidence="4">3.2.1.23</ecNumber>
    </recommendedName>
</protein>
<dbReference type="InterPro" id="IPR001944">
    <property type="entry name" value="Glycoside_Hdrlase_35"/>
</dbReference>
<feature type="domain" description="Zn(2)-C6 fungal-type" evidence="14">
    <location>
        <begin position="1510"/>
        <end position="1543"/>
    </location>
</feature>
<evidence type="ECO:0000256" key="7">
    <source>
        <dbReference type="ARBA" id="ARBA00022801"/>
    </source>
</evidence>
<evidence type="ECO:0000256" key="2">
    <source>
        <dbReference type="ARBA" id="ARBA00004141"/>
    </source>
</evidence>
<dbReference type="RefSeq" id="XP_025599426.1">
    <property type="nucleotide sequence ID" value="XM_025741150.1"/>
</dbReference>
<dbReference type="Gene3D" id="4.10.240.10">
    <property type="entry name" value="Zn(2)-C6 fungal-type DNA-binding domain"/>
    <property type="match status" value="1"/>
</dbReference>
<dbReference type="GO" id="GO:0005975">
    <property type="term" value="P:carbohydrate metabolic process"/>
    <property type="evidence" value="ECO:0007669"/>
    <property type="project" value="InterPro"/>
</dbReference>
<reference evidence="15 16" key="1">
    <citation type="journal article" date="2018" name="Mol. Biol. Evol.">
        <title>Broad Genomic Sampling Reveals a Smut Pathogenic Ancestry of the Fungal Clade Ustilaginomycotina.</title>
        <authorList>
            <person name="Kijpornyongpan T."/>
            <person name="Mondo S.J."/>
            <person name="Barry K."/>
            <person name="Sandor L."/>
            <person name="Lee J."/>
            <person name="Lipzen A."/>
            <person name="Pangilinan J."/>
            <person name="LaButti K."/>
            <person name="Hainaut M."/>
            <person name="Henrissat B."/>
            <person name="Grigoriev I.V."/>
            <person name="Spatafora J.W."/>
            <person name="Aime M.C."/>
        </authorList>
    </citation>
    <scope>NUCLEOTIDE SEQUENCE [LARGE SCALE GENOMIC DNA]</scope>
    <source>
        <strain evidence="15 16">MCA 4186</strain>
    </source>
</reference>
<keyword evidence="11" id="KW-0326">Glycosidase</keyword>
<feature type="compositionally biased region" description="Acidic residues" evidence="13">
    <location>
        <begin position="1392"/>
        <end position="1401"/>
    </location>
</feature>
<dbReference type="InterPro" id="IPR001138">
    <property type="entry name" value="Zn2Cys6_DnaBD"/>
</dbReference>
<dbReference type="SUPFAM" id="SSF117100">
    <property type="entry name" value="Beta-galactosidase LacA, domain 3"/>
    <property type="match status" value="1"/>
</dbReference>
<dbReference type="Gene3D" id="2.60.120.260">
    <property type="entry name" value="Galactose-binding domain-like"/>
    <property type="match status" value="2"/>
</dbReference>
<dbReference type="InterPro" id="IPR018954">
    <property type="entry name" value="Betagal_dom2"/>
</dbReference>
<dbReference type="InterPro" id="IPR025972">
    <property type="entry name" value="BetaGal_dom3"/>
</dbReference>
<accession>A0A316ZBC7</accession>
<dbReference type="Gene3D" id="2.60.390.10">
    <property type="entry name" value="Beta-galactosidase, domain 3"/>
    <property type="match status" value="1"/>
</dbReference>
<dbReference type="InterPro" id="IPR036864">
    <property type="entry name" value="Zn2-C6_fun-type_DNA-bd_sf"/>
</dbReference>
<comment type="catalytic activity">
    <reaction evidence="1">
        <text>Hydrolysis of terminal non-reducing beta-D-galactose residues in beta-D-galactosides.</text>
        <dbReference type="EC" id="3.2.1.23"/>
    </reaction>
</comment>
<dbReference type="SUPFAM" id="SSF51011">
    <property type="entry name" value="Glycosyl hydrolase domain"/>
    <property type="match status" value="1"/>
</dbReference>
<dbReference type="SUPFAM" id="SSF49785">
    <property type="entry name" value="Galactose-binding domain-like"/>
    <property type="match status" value="2"/>
</dbReference>
<evidence type="ECO:0000259" key="14">
    <source>
        <dbReference type="PROSITE" id="PS50048"/>
    </source>
</evidence>
<evidence type="ECO:0000256" key="1">
    <source>
        <dbReference type="ARBA" id="ARBA00001412"/>
    </source>
</evidence>
<feature type="compositionally biased region" description="Low complexity" evidence="13">
    <location>
        <begin position="1405"/>
        <end position="1419"/>
    </location>
</feature>
<proteinExistence type="inferred from homology"/>
<dbReference type="Pfam" id="PF13363">
    <property type="entry name" value="BetaGal_dom3"/>
    <property type="match status" value="1"/>
</dbReference>
<dbReference type="PRINTS" id="PR00742">
    <property type="entry name" value="GLHYDRLASE35"/>
</dbReference>
<dbReference type="Pfam" id="PF10435">
    <property type="entry name" value="BetaGal_dom2"/>
    <property type="match status" value="1"/>
</dbReference>
<dbReference type="GO" id="GO:0005789">
    <property type="term" value="C:endoplasmic reticulum membrane"/>
    <property type="evidence" value="ECO:0007669"/>
    <property type="project" value="InterPro"/>
</dbReference>
<feature type="region of interest" description="Disordered" evidence="13">
    <location>
        <begin position="1"/>
        <end position="68"/>
    </location>
</feature>
<dbReference type="SUPFAM" id="SSF57701">
    <property type="entry name" value="Zn2/Cys6 DNA-binding domain"/>
    <property type="match status" value="1"/>
</dbReference>